<reference evidence="3" key="1">
    <citation type="submission" date="2020-05" db="EMBL/GenBank/DDBJ databases">
        <authorList>
            <person name="Chiriac C."/>
            <person name="Salcher M."/>
            <person name="Ghai R."/>
            <person name="Kavagutti S V."/>
        </authorList>
    </citation>
    <scope>NUCLEOTIDE SEQUENCE</scope>
</reference>
<keyword evidence="2" id="KW-1133">Transmembrane helix</keyword>
<dbReference type="Pfam" id="PF11241">
    <property type="entry name" value="DUF3043"/>
    <property type="match status" value="1"/>
</dbReference>
<feature type="compositionally biased region" description="Basic and acidic residues" evidence="1">
    <location>
        <begin position="54"/>
        <end position="66"/>
    </location>
</feature>
<feature type="transmembrane region" description="Helical" evidence="2">
    <location>
        <begin position="100"/>
        <end position="118"/>
    </location>
</feature>
<protein>
    <submittedName>
        <fullName evidence="3">Unannotated protein</fullName>
    </submittedName>
</protein>
<sequence>MFNKNKSDQPSTQTSATSTTNPSTKGKPTPSRKDAQAARKARLKGETKALGNSRADRQARVAQRDRMLAGDESALMARDRGPSRRFARNFVDARRNAGELFLPGALLILILGFFPSVALKSISLWIWFAMVLVIAVDSVFMVRSLKRALTAKNAESADLSGLSFYATMRALQIRRLRAPKCQLKPGDTP</sequence>
<evidence type="ECO:0000256" key="2">
    <source>
        <dbReference type="SAM" id="Phobius"/>
    </source>
</evidence>
<feature type="region of interest" description="Disordered" evidence="1">
    <location>
        <begin position="1"/>
        <end position="66"/>
    </location>
</feature>
<keyword evidence="2" id="KW-0472">Membrane</keyword>
<proteinExistence type="predicted"/>
<feature type="compositionally biased region" description="Low complexity" evidence="1">
    <location>
        <begin position="8"/>
        <end position="24"/>
    </location>
</feature>
<gene>
    <name evidence="3" type="ORF">UFOPK3401_01487</name>
</gene>
<feature type="compositionally biased region" description="Basic and acidic residues" evidence="1">
    <location>
        <begin position="31"/>
        <end position="47"/>
    </location>
</feature>
<organism evidence="3">
    <name type="scientific">freshwater metagenome</name>
    <dbReference type="NCBI Taxonomy" id="449393"/>
    <lineage>
        <taxon>unclassified sequences</taxon>
        <taxon>metagenomes</taxon>
        <taxon>ecological metagenomes</taxon>
    </lineage>
</organism>
<dbReference type="InterPro" id="IPR021403">
    <property type="entry name" value="DUF3043"/>
</dbReference>
<accession>A0A6J7EK20</accession>
<feature type="transmembrane region" description="Helical" evidence="2">
    <location>
        <begin position="124"/>
        <end position="142"/>
    </location>
</feature>
<keyword evidence="2" id="KW-0812">Transmembrane</keyword>
<dbReference type="EMBL" id="CAFBLM010000112">
    <property type="protein sequence ID" value="CAB4881540.1"/>
    <property type="molecule type" value="Genomic_DNA"/>
</dbReference>
<dbReference type="AlphaFoldDB" id="A0A6J7EK20"/>
<evidence type="ECO:0000313" key="3">
    <source>
        <dbReference type="EMBL" id="CAB4881540.1"/>
    </source>
</evidence>
<evidence type="ECO:0000256" key="1">
    <source>
        <dbReference type="SAM" id="MobiDB-lite"/>
    </source>
</evidence>
<name>A0A6J7EK20_9ZZZZ</name>